<dbReference type="AlphaFoldDB" id="A0A4R6UPU5"/>
<dbReference type="Proteomes" id="UP000295281">
    <property type="component" value="Unassembled WGS sequence"/>
</dbReference>
<dbReference type="RefSeq" id="WP_133742520.1">
    <property type="nucleotide sequence ID" value="NZ_SNYN01000016.1"/>
</dbReference>
<dbReference type="InterPro" id="IPR028087">
    <property type="entry name" value="Tad_N"/>
</dbReference>
<name>A0A4R6UPU5_9ACTN</name>
<evidence type="ECO:0000313" key="3">
    <source>
        <dbReference type="Proteomes" id="UP000295281"/>
    </source>
</evidence>
<sequence>MKSRSRVFPADERGQANLFLLVGLTLSLLALTLLFIRLGDANQWRSRVQTAADSAALAAVTVARDNAAEMLARNQIPVSPLYEPALGRTTAERYAQKNGAVLESIRASDDTMGQIGNYVRVEVSGANCRQELQEDRGREWSDLVCPPEEEREDEEGLVSVGNASAIAEMVIPNCDYVFGVEYQIVGVECEGQVIQSVQHARQVIEIRLVSEEGQYLYKPLGTSDQPSEPSPSPSQ</sequence>
<reference evidence="2 3" key="1">
    <citation type="submission" date="2019-03" db="EMBL/GenBank/DDBJ databases">
        <title>Genomic Encyclopedia of Type Strains, Phase IV (KMG-IV): sequencing the most valuable type-strain genomes for metagenomic binning, comparative biology and taxonomic classification.</title>
        <authorList>
            <person name="Goeker M."/>
        </authorList>
    </citation>
    <scope>NUCLEOTIDE SEQUENCE [LARGE SCALE GENOMIC DNA]</scope>
    <source>
        <strain evidence="2 3">DSM 46770</strain>
    </source>
</reference>
<dbReference type="OrthoDB" id="3419274at2"/>
<proteinExistence type="predicted"/>
<keyword evidence="3" id="KW-1185">Reference proteome</keyword>
<feature type="domain" description="Putative Flp pilus-assembly TadG-like N-terminal" evidence="1">
    <location>
        <begin position="14"/>
        <end position="60"/>
    </location>
</feature>
<evidence type="ECO:0000259" key="1">
    <source>
        <dbReference type="Pfam" id="PF13400"/>
    </source>
</evidence>
<accession>A0A4R6UPU5</accession>
<dbReference type="Pfam" id="PF13400">
    <property type="entry name" value="Tad"/>
    <property type="match status" value="1"/>
</dbReference>
<comment type="caution">
    <text evidence="2">The sequence shown here is derived from an EMBL/GenBank/DDBJ whole genome shotgun (WGS) entry which is preliminary data.</text>
</comment>
<organism evidence="2 3">
    <name type="scientific">Actinorugispora endophytica</name>
    <dbReference type="NCBI Taxonomy" id="1605990"/>
    <lineage>
        <taxon>Bacteria</taxon>
        <taxon>Bacillati</taxon>
        <taxon>Actinomycetota</taxon>
        <taxon>Actinomycetes</taxon>
        <taxon>Streptosporangiales</taxon>
        <taxon>Nocardiopsidaceae</taxon>
        <taxon>Actinorugispora</taxon>
    </lineage>
</organism>
<evidence type="ECO:0000313" key="2">
    <source>
        <dbReference type="EMBL" id="TDQ49248.1"/>
    </source>
</evidence>
<gene>
    <name evidence="2" type="ORF">EV190_11644</name>
</gene>
<dbReference type="EMBL" id="SNYN01000016">
    <property type="protein sequence ID" value="TDQ49248.1"/>
    <property type="molecule type" value="Genomic_DNA"/>
</dbReference>
<protein>
    <submittedName>
        <fullName evidence="2">Putative Flp pilus-assembly TadE/G-like protein</fullName>
    </submittedName>
</protein>